<evidence type="ECO:0000256" key="6">
    <source>
        <dbReference type="ARBA" id="ARBA00022989"/>
    </source>
</evidence>
<evidence type="ECO:0000256" key="1">
    <source>
        <dbReference type="ARBA" id="ARBA00004651"/>
    </source>
</evidence>
<evidence type="ECO:0000256" key="8">
    <source>
        <dbReference type="SAM" id="Phobius"/>
    </source>
</evidence>
<evidence type="ECO:0000256" key="7">
    <source>
        <dbReference type="ARBA" id="ARBA00023136"/>
    </source>
</evidence>
<evidence type="ECO:0000256" key="4">
    <source>
        <dbReference type="ARBA" id="ARBA00022475"/>
    </source>
</evidence>
<dbReference type="SUPFAM" id="SSF81345">
    <property type="entry name" value="ABC transporter involved in vitamin B12 uptake, BtuC"/>
    <property type="match status" value="1"/>
</dbReference>
<feature type="transmembrane region" description="Helical" evidence="8">
    <location>
        <begin position="32"/>
        <end position="56"/>
    </location>
</feature>
<dbReference type="STRING" id="112413.SAMN05421854_10220"/>
<evidence type="ECO:0000313" key="9">
    <source>
        <dbReference type="EMBL" id="SFO50625.1"/>
    </source>
</evidence>
<dbReference type="InterPro" id="IPR037294">
    <property type="entry name" value="ABC_BtuC-like"/>
</dbReference>
<comment type="subcellular location">
    <subcellularLocation>
        <location evidence="1">Cell membrane</location>
        <topology evidence="1">Multi-pass membrane protein</topology>
    </subcellularLocation>
</comment>
<reference evidence="9 10" key="1">
    <citation type="submission" date="2016-10" db="EMBL/GenBank/DDBJ databases">
        <authorList>
            <person name="de Groot N.N."/>
        </authorList>
    </citation>
    <scope>NUCLEOTIDE SEQUENCE [LARGE SCALE GENOMIC DNA]</scope>
    <source>
        <strain evidence="9 10">DSM 44637</strain>
    </source>
</reference>
<protein>
    <submittedName>
        <fullName evidence="9">Iron complex transport system permease protein</fullName>
    </submittedName>
</protein>
<feature type="transmembrane region" description="Helical" evidence="8">
    <location>
        <begin position="304"/>
        <end position="324"/>
    </location>
</feature>
<keyword evidence="6 8" id="KW-1133">Transmembrane helix</keyword>
<dbReference type="GO" id="GO:0033214">
    <property type="term" value="P:siderophore-iron import into cell"/>
    <property type="evidence" value="ECO:0007669"/>
    <property type="project" value="TreeGrafter"/>
</dbReference>
<dbReference type="GO" id="GO:0005886">
    <property type="term" value="C:plasma membrane"/>
    <property type="evidence" value="ECO:0007669"/>
    <property type="project" value="UniProtKB-SubCell"/>
</dbReference>
<feature type="transmembrane region" description="Helical" evidence="8">
    <location>
        <begin position="149"/>
        <end position="166"/>
    </location>
</feature>
<keyword evidence="5 8" id="KW-0812">Transmembrane</keyword>
<dbReference type="GO" id="GO:0022857">
    <property type="term" value="F:transmembrane transporter activity"/>
    <property type="evidence" value="ECO:0007669"/>
    <property type="project" value="InterPro"/>
</dbReference>
<dbReference type="Gene3D" id="1.10.3470.10">
    <property type="entry name" value="ABC transporter involved in vitamin B12 uptake, BtuC"/>
    <property type="match status" value="1"/>
</dbReference>
<evidence type="ECO:0000313" key="10">
    <source>
        <dbReference type="Proteomes" id="UP000199137"/>
    </source>
</evidence>
<dbReference type="PANTHER" id="PTHR30472">
    <property type="entry name" value="FERRIC ENTEROBACTIN TRANSPORT SYSTEM PERMEASE PROTEIN"/>
    <property type="match status" value="1"/>
</dbReference>
<keyword evidence="7 8" id="KW-0472">Membrane</keyword>
<dbReference type="EMBL" id="FOWC01000002">
    <property type="protein sequence ID" value="SFO50625.1"/>
    <property type="molecule type" value="Genomic_DNA"/>
</dbReference>
<feature type="transmembrane region" description="Helical" evidence="8">
    <location>
        <begin position="331"/>
        <end position="352"/>
    </location>
</feature>
<keyword evidence="3" id="KW-0813">Transport</keyword>
<comment type="similarity">
    <text evidence="2">Belongs to the binding-protein-dependent transport system permease family. FecCD subfamily.</text>
</comment>
<accession>A0A1I5HQM0</accession>
<evidence type="ECO:0000256" key="2">
    <source>
        <dbReference type="ARBA" id="ARBA00007935"/>
    </source>
</evidence>
<feature type="transmembrane region" description="Helical" evidence="8">
    <location>
        <begin position="173"/>
        <end position="196"/>
    </location>
</feature>
<dbReference type="AlphaFoldDB" id="A0A1I5HQM0"/>
<dbReference type="Pfam" id="PF01032">
    <property type="entry name" value="FecCD"/>
    <property type="match status" value="1"/>
</dbReference>
<feature type="transmembrane region" description="Helical" evidence="8">
    <location>
        <begin position="76"/>
        <end position="100"/>
    </location>
</feature>
<evidence type="ECO:0000256" key="5">
    <source>
        <dbReference type="ARBA" id="ARBA00022692"/>
    </source>
</evidence>
<dbReference type="InterPro" id="IPR000522">
    <property type="entry name" value="ABC_transptr_permease_BtuC"/>
</dbReference>
<dbReference type="PANTHER" id="PTHR30472:SF25">
    <property type="entry name" value="ABC TRANSPORTER PERMEASE PROTEIN MJ0876-RELATED"/>
    <property type="match status" value="1"/>
</dbReference>
<sequence>MTAQAELASPEVRVAEVVGAHRGRVRRKRLTVTVLVLLTIAAAVADVAVGGEALGIGDTVRAIFTPWDAPVMDTEIVWHLRMPMTATAVLVGAALSLAGAEMQTVLNNPLAEPYTLGVSAAASFGAALSLVVGVSAIPVLGLAGTAGTAWIFAMLTSAVIIGFSVVRGPHTETMVLLGIAMVFLFTALLSLMQYVASEAQLQQVVFWTLGSLSRASWPQVGMLAVVLLVAVPLVLRASWKLTAMRLGDDRARALGVRVERIRIVALAGISLVAATAVSIAGSIGFVGLVGPHIARMLVGEDHRYFVTASLFGGAFLLCASSLVAKLLVPGVLVPVGIITSIVGVPVFLGLILSRRRALWT</sequence>
<gene>
    <name evidence="9" type="ORF">SAMN05421854_10220</name>
</gene>
<dbReference type="RefSeq" id="WP_208865149.1">
    <property type="nucleotide sequence ID" value="NZ_FOWC01000002.1"/>
</dbReference>
<keyword evidence="4" id="KW-1003">Cell membrane</keyword>
<dbReference type="Proteomes" id="UP000199137">
    <property type="component" value="Unassembled WGS sequence"/>
</dbReference>
<evidence type="ECO:0000256" key="3">
    <source>
        <dbReference type="ARBA" id="ARBA00022448"/>
    </source>
</evidence>
<organism evidence="9 10">
    <name type="scientific">Amycolatopsis rubida</name>
    <dbReference type="NCBI Taxonomy" id="112413"/>
    <lineage>
        <taxon>Bacteria</taxon>
        <taxon>Bacillati</taxon>
        <taxon>Actinomycetota</taxon>
        <taxon>Actinomycetes</taxon>
        <taxon>Pseudonocardiales</taxon>
        <taxon>Pseudonocardiaceae</taxon>
        <taxon>Amycolatopsis</taxon>
    </lineage>
</organism>
<name>A0A1I5HQM0_9PSEU</name>
<feature type="transmembrane region" description="Helical" evidence="8">
    <location>
        <begin position="121"/>
        <end position="143"/>
    </location>
</feature>
<dbReference type="FunFam" id="1.10.3470.10:FF:000001">
    <property type="entry name" value="Vitamin B12 ABC transporter permease BtuC"/>
    <property type="match status" value="1"/>
</dbReference>
<feature type="transmembrane region" description="Helical" evidence="8">
    <location>
        <begin position="216"/>
        <end position="235"/>
    </location>
</feature>
<dbReference type="CDD" id="cd06550">
    <property type="entry name" value="TM_ABC_iron-siderophores_like"/>
    <property type="match status" value="1"/>
</dbReference>
<feature type="transmembrane region" description="Helical" evidence="8">
    <location>
        <begin position="263"/>
        <end position="289"/>
    </location>
</feature>
<proteinExistence type="inferred from homology"/>